<dbReference type="SUPFAM" id="SSF56176">
    <property type="entry name" value="FAD-binding/transporter-associated domain-like"/>
    <property type="match status" value="1"/>
</dbReference>
<dbReference type="GO" id="GO:0071949">
    <property type="term" value="F:FAD binding"/>
    <property type="evidence" value="ECO:0007669"/>
    <property type="project" value="InterPro"/>
</dbReference>
<dbReference type="PANTHER" id="PTHR42659">
    <property type="entry name" value="XANTHINE DEHYDROGENASE SUBUNIT C-RELATED"/>
    <property type="match status" value="1"/>
</dbReference>
<dbReference type="PANTHER" id="PTHR42659:SF2">
    <property type="entry name" value="XANTHINE DEHYDROGENASE SUBUNIT C-RELATED"/>
    <property type="match status" value="1"/>
</dbReference>
<dbReference type="InterPro" id="IPR016167">
    <property type="entry name" value="FAD-bd_PCMH_sub1"/>
</dbReference>
<accession>A0A031LJF7</accession>
<dbReference type="EMBL" id="JFZT01000063">
    <property type="protein sequence ID" value="EZQ01691.1"/>
    <property type="molecule type" value="Genomic_DNA"/>
</dbReference>
<dbReference type="Pfam" id="PF03450">
    <property type="entry name" value="CO_deh_flav_C"/>
    <property type="match status" value="1"/>
</dbReference>
<dbReference type="GO" id="GO:0016491">
    <property type="term" value="F:oxidoreductase activity"/>
    <property type="evidence" value="ECO:0007669"/>
    <property type="project" value="UniProtKB-KW"/>
</dbReference>
<dbReference type="AlphaFoldDB" id="A0A031LJF7"/>
<dbReference type="SUPFAM" id="SSF55447">
    <property type="entry name" value="CO dehydrogenase flavoprotein C-terminal domain-like"/>
    <property type="match status" value="1"/>
</dbReference>
<keyword evidence="2" id="KW-0274">FAD</keyword>
<dbReference type="RefSeq" id="WP_048100683.1">
    <property type="nucleotide sequence ID" value="NZ_JFZT01000063.1"/>
</dbReference>
<gene>
    <name evidence="5" type="ORF">CM19_12535</name>
</gene>
<feature type="domain" description="FAD-binding PCMH-type" evidence="4">
    <location>
        <begin position="1"/>
        <end position="177"/>
    </location>
</feature>
<dbReference type="Gene3D" id="3.30.390.50">
    <property type="entry name" value="CO dehydrogenase flavoprotein, C-terminal domain"/>
    <property type="match status" value="1"/>
</dbReference>
<proteinExistence type="predicted"/>
<dbReference type="Pfam" id="PF00941">
    <property type="entry name" value="FAD_binding_5"/>
    <property type="match status" value="1"/>
</dbReference>
<evidence type="ECO:0000259" key="4">
    <source>
        <dbReference type="PROSITE" id="PS51387"/>
    </source>
</evidence>
<reference evidence="5 6" key="1">
    <citation type="submission" date="2014-03" db="EMBL/GenBank/DDBJ databases">
        <title>Draft genome sequence of the novel thermoacidophilic archaea Acidianus copahuensis ALE1 strain, isolated from Copahue volcanic area in Neuquen Argentina.</title>
        <authorList>
            <person name="Urbieta M.S."/>
            <person name="Rascovan N."/>
            <person name="Castro C."/>
            <person name="Revale S."/>
            <person name="Giaveno M.A."/>
            <person name="Vazquez M.P."/>
            <person name="Donati E.R."/>
        </authorList>
    </citation>
    <scope>NUCLEOTIDE SEQUENCE [LARGE SCALE GENOMIC DNA]</scope>
    <source>
        <strain evidence="5 6">ALE1</strain>
    </source>
</reference>
<evidence type="ECO:0000313" key="6">
    <source>
        <dbReference type="Proteomes" id="UP000024332"/>
    </source>
</evidence>
<sequence length="292" mass="32231">MYPAQFNYFAPKSVDETLELLDKFRDDAKILAGGQSLIILMKLRLFSPKNIIDINKIPGLSYIKEEEGYLKIGALTRYSDLEYSDLIKSRYPLLYESIKHLADPIVRNVGTVGGNVCHNDPGNNLPSVMLAYNAEFLVKSISKQRVIKAIDFFIGPYQTALQSNEMVVEIRIPVQEPKNSGAYMKLERRAGDFAIVASAVNVSIDDNGYLKKVGIALGAVGSTAIKADKAEEFLIGKKADKEVIKKASEIASEQTNPSSTPFGPSAEYKKAMAKVLTFRAFKNALRKVGVEI</sequence>
<dbReference type="InterPro" id="IPR005107">
    <property type="entry name" value="CO_DH_flav_C"/>
</dbReference>
<dbReference type="Gene3D" id="3.30.43.10">
    <property type="entry name" value="Uridine Diphospho-n-acetylenolpyruvylglucosamine Reductase, domain 2"/>
    <property type="match status" value="1"/>
</dbReference>
<evidence type="ECO:0000313" key="5">
    <source>
        <dbReference type="EMBL" id="EZQ01691.1"/>
    </source>
</evidence>
<evidence type="ECO:0000256" key="1">
    <source>
        <dbReference type="ARBA" id="ARBA00022630"/>
    </source>
</evidence>
<keyword evidence="1" id="KW-0285">Flavoprotein</keyword>
<dbReference type="InterPro" id="IPR036318">
    <property type="entry name" value="FAD-bd_PCMH-like_sf"/>
</dbReference>
<dbReference type="InterPro" id="IPR016166">
    <property type="entry name" value="FAD-bd_PCMH"/>
</dbReference>
<dbReference type="InterPro" id="IPR051312">
    <property type="entry name" value="Diverse_Substr_Oxidored"/>
</dbReference>
<evidence type="ECO:0000256" key="2">
    <source>
        <dbReference type="ARBA" id="ARBA00022827"/>
    </source>
</evidence>
<keyword evidence="3" id="KW-0560">Oxidoreductase</keyword>
<name>A0A031LJF7_9CREN</name>
<evidence type="ECO:0000256" key="3">
    <source>
        <dbReference type="ARBA" id="ARBA00023002"/>
    </source>
</evidence>
<dbReference type="Gene3D" id="3.30.465.10">
    <property type="match status" value="1"/>
</dbReference>
<comment type="caution">
    <text evidence="5">The sequence shown here is derived from an EMBL/GenBank/DDBJ whole genome shotgun (WGS) entry which is preliminary data.</text>
</comment>
<dbReference type="PROSITE" id="PS51387">
    <property type="entry name" value="FAD_PCMH"/>
    <property type="match status" value="1"/>
</dbReference>
<dbReference type="OrthoDB" id="19205at2157"/>
<protein>
    <submittedName>
        <fullName evidence="5">Molybdopterin dehydrogenase</fullName>
    </submittedName>
</protein>
<dbReference type="SMART" id="SM01092">
    <property type="entry name" value="CO_deh_flav_C"/>
    <property type="match status" value="1"/>
</dbReference>
<organism evidence="5 6">
    <name type="scientific">Candidatus Acidianus copahuensis</name>
    <dbReference type="NCBI Taxonomy" id="1160895"/>
    <lineage>
        <taxon>Archaea</taxon>
        <taxon>Thermoproteota</taxon>
        <taxon>Thermoprotei</taxon>
        <taxon>Sulfolobales</taxon>
        <taxon>Sulfolobaceae</taxon>
        <taxon>Acidianus</taxon>
    </lineage>
</organism>
<keyword evidence="6" id="KW-1185">Reference proteome</keyword>
<dbReference type="Proteomes" id="UP000024332">
    <property type="component" value="Unassembled WGS sequence"/>
</dbReference>
<dbReference type="InterPro" id="IPR036683">
    <property type="entry name" value="CO_DH_flav_C_dom_sf"/>
</dbReference>
<dbReference type="InterPro" id="IPR002346">
    <property type="entry name" value="Mopterin_DH_FAD-bd"/>
</dbReference>
<dbReference type="InterPro" id="IPR016169">
    <property type="entry name" value="FAD-bd_PCMH_sub2"/>
</dbReference>
<dbReference type="FunFam" id="3.30.465.10:FF:000017">
    <property type="entry name" value="Xanthine dehydrogenase, FAD binding subunit"/>
    <property type="match status" value="1"/>
</dbReference>
<dbReference type="STRING" id="1160895.CM19_12535"/>